<feature type="transmembrane region" description="Helical" evidence="8">
    <location>
        <begin position="248"/>
        <end position="268"/>
    </location>
</feature>
<evidence type="ECO:0000256" key="8">
    <source>
        <dbReference type="SAM" id="Phobius"/>
    </source>
</evidence>
<dbReference type="InterPro" id="IPR029787">
    <property type="entry name" value="Nucleotide_cyclase"/>
</dbReference>
<comment type="caution">
    <text evidence="10">The sequence shown here is derived from an EMBL/GenBank/DDBJ whole genome shotgun (WGS) entry which is preliminary data.</text>
</comment>
<feature type="transmembrane region" description="Helical" evidence="8">
    <location>
        <begin position="274"/>
        <end position="297"/>
    </location>
</feature>
<feature type="transmembrane region" description="Helical" evidence="8">
    <location>
        <begin position="6"/>
        <end position="24"/>
    </location>
</feature>
<dbReference type="PROSITE" id="PS50887">
    <property type="entry name" value="GGDEF"/>
    <property type="match status" value="1"/>
</dbReference>
<accession>A0ABN0WPX0</accession>
<dbReference type="Gene3D" id="3.30.70.270">
    <property type="match status" value="1"/>
</dbReference>
<protein>
    <recommendedName>
        <fullName evidence="2">diguanylate cyclase</fullName>
        <ecNumber evidence="2">2.7.7.65</ecNumber>
    </recommendedName>
</protein>
<keyword evidence="6 8" id="KW-0472">Membrane</keyword>
<dbReference type="InterPro" id="IPR050469">
    <property type="entry name" value="Diguanylate_Cyclase"/>
</dbReference>
<feature type="domain" description="GGDEF" evidence="9">
    <location>
        <begin position="336"/>
        <end position="466"/>
    </location>
</feature>
<evidence type="ECO:0000259" key="9">
    <source>
        <dbReference type="PROSITE" id="PS50887"/>
    </source>
</evidence>
<comment type="catalytic activity">
    <reaction evidence="7">
        <text>2 GTP = 3',3'-c-di-GMP + 2 diphosphate</text>
        <dbReference type="Rhea" id="RHEA:24898"/>
        <dbReference type="ChEBI" id="CHEBI:33019"/>
        <dbReference type="ChEBI" id="CHEBI:37565"/>
        <dbReference type="ChEBI" id="CHEBI:58805"/>
        <dbReference type="EC" id="2.7.7.65"/>
    </reaction>
</comment>
<comment type="subcellular location">
    <subcellularLocation>
        <location evidence="1">Cell membrane</location>
        <topology evidence="1">Multi-pass membrane protein</topology>
    </subcellularLocation>
</comment>
<reference evidence="10 11" key="1">
    <citation type="journal article" date="2019" name="Int. J. Syst. Evol. Microbiol.">
        <title>The Global Catalogue of Microorganisms (GCM) 10K type strain sequencing project: providing services to taxonomists for standard genome sequencing and annotation.</title>
        <authorList>
            <consortium name="The Broad Institute Genomics Platform"/>
            <consortium name="The Broad Institute Genome Sequencing Center for Infectious Disease"/>
            <person name="Wu L."/>
            <person name="Ma J."/>
        </authorList>
    </citation>
    <scope>NUCLEOTIDE SEQUENCE [LARGE SCALE GENOMIC DNA]</scope>
    <source>
        <strain evidence="10 11">JCM 13378</strain>
    </source>
</reference>
<evidence type="ECO:0000256" key="5">
    <source>
        <dbReference type="ARBA" id="ARBA00022989"/>
    </source>
</evidence>
<dbReference type="InterPro" id="IPR007895">
    <property type="entry name" value="MASE1"/>
</dbReference>
<dbReference type="InterPro" id="IPR000160">
    <property type="entry name" value="GGDEF_dom"/>
</dbReference>
<dbReference type="Pfam" id="PF05231">
    <property type="entry name" value="MASE1"/>
    <property type="match status" value="1"/>
</dbReference>
<feature type="transmembrane region" description="Helical" evidence="8">
    <location>
        <begin position="196"/>
        <end position="219"/>
    </location>
</feature>
<dbReference type="Proteomes" id="UP001501757">
    <property type="component" value="Unassembled WGS sequence"/>
</dbReference>
<feature type="transmembrane region" description="Helical" evidence="8">
    <location>
        <begin position="152"/>
        <end position="175"/>
    </location>
</feature>
<dbReference type="PANTHER" id="PTHR45138">
    <property type="entry name" value="REGULATORY COMPONENTS OF SENSORY TRANSDUCTION SYSTEM"/>
    <property type="match status" value="1"/>
</dbReference>
<evidence type="ECO:0000313" key="11">
    <source>
        <dbReference type="Proteomes" id="UP001501757"/>
    </source>
</evidence>
<dbReference type="SMART" id="SM00267">
    <property type="entry name" value="GGDEF"/>
    <property type="match status" value="1"/>
</dbReference>
<keyword evidence="5 8" id="KW-1133">Transmembrane helix</keyword>
<feature type="transmembrane region" description="Helical" evidence="8">
    <location>
        <begin position="36"/>
        <end position="63"/>
    </location>
</feature>
<gene>
    <name evidence="10" type="ORF">GCM10009092_05390</name>
</gene>
<feature type="transmembrane region" description="Helical" evidence="8">
    <location>
        <begin position="75"/>
        <end position="93"/>
    </location>
</feature>
<dbReference type="CDD" id="cd01949">
    <property type="entry name" value="GGDEF"/>
    <property type="match status" value="1"/>
</dbReference>
<evidence type="ECO:0000256" key="4">
    <source>
        <dbReference type="ARBA" id="ARBA00022692"/>
    </source>
</evidence>
<evidence type="ECO:0000256" key="2">
    <source>
        <dbReference type="ARBA" id="ARBA00012528"/>
    </source>
</evidence>
<keyword evidence="3" id="KW-1003">Cell membrane</keyword>
<evidence type="ECO:0000256" key="1">
    <source>
        <dbReference type="ARBA" id="ARBA00004651"/>
    </source>
</evidence>
<dbReference type="PANTHER" id="PTHR45138:SF9">
    <property type="entry name" value="DIGUANYLATE CYCLASE DGCM-RELATED"/>
    <property type="match status" value="1"/>
</dbReference>
<sequence>MLRSLMLAGSWLLLWRLAVLMEYAPHASIWFPSAGLSFAAFLILGLRAVPIVMLCSLIATFWVDDLYAMHQTWTQLAYTGVLFGAAHCFSYYCGAKLLKQLVRRSFSDALPKIILSFLILGSLSALLAALLGTQVLAGSGLIEQQEAASIWLPWWIGDMAGTIVLTPLFIGLLSWRYPLIEGWLGGLDFQQSGQGLYGFLVKLLISSSLLTLTMLLAAQFRYSEVSFAVFFLIIPQMWIVYTESAFRASLSLAVFSTLTAVWVASLSLMDYALVYQFAICVISASAYFGLAVPVLAAHNAQLRELALSDGLTKVASRQYFFERAEQELLRARRYQQPISLLVFDIDHFKQINDQFGHTAGDSALVLVAEAIGKGLRQSDLLGRFGGDEFLLLLPGIDLDKASETAERLRQALRGVKVADTRHFLSGSFGVVQIERHEDFQDAFERADECLLKAKKAGRDQVFSSRPAEQR</sequence>
<name>A0ABN0WPX0_9ALTE</name>
<feature type="transmembrane region" description="Helical" evidence="8">
    <location>
        <begin position="113"/>
        <end position="132"/>
    </location>
</feature>
<dbReference type="InterPro" id="IPR043128">
    <property type="entry name" value="Rev_trsase/Diguanyl_cyclase"/>
</dbReference>
<evidence type="ECO:0000256" key="7">
    <source>
        <dbReference type="ARBA" id="ARBA00034247"/>
    </source>
</evidence>
<evidence type="ECO:0000256" key="3">
    <source>
        <dbReference type="ARBA" id="ARBA00022475"/>
    </source>
</evidence>
<evidence type="ECO:0000256" key="6">
    <source>
        <dbReference type="ARBA" id="ARBA00023136"/>
    </source>
</evidence>
<dbReference type="NCBIfam" id="TIGR00254">
    <property type="entry name" value="GGDEF"/>
    <property type="match status" value="1"/>
</dbReference>
<keyword evidence="11" id="KW-1185">Reference proteome</keyword>
<dbReference type="EC" id="2.7.7.65" evidence="2"/>
<feature type="transmembrane region" description="Helical" evidence="8">
    <location>
        <begin position="225"/>
        <end position="241"/>
    </location>
</feature>
<evidence type="ECO:0000313" key="10">
    <source>
        <dbReference type="EMBL" id="GAA0343715.1"/>
    </source>
</evidence>
<dbReference type="SUPFAM" id="SSF55073">
    <property type="entry name" value="Nucleotide cyclase"/>
    <property type="match status" value="1"/>
</dbReference>
<dbReference type="Pfam" id="PF00990">
    <property type="entry name" value="GGDEF"/>
    <property type="match status" value="1"/>
</dbReference>
<dbReference type="EMBL" id="BAAAEI010000003">
    <property type="protein sequence ID" value="GAA0343715.1"/>
    <property type="molecule type" value="Genomic_DNA"/>
</dbReference>
<organism evidence="10 11">
    <name type="scientific">Bowmanella denitrificans</name>
    <dbReference type="NCBI Taxonomy" id="366582"/>
    <lineage>
        <taxon>Bacteria</taxon>
        <taxon>Pseudomonadati</taxon>
        <taxon>Pseudomonadota</taxon>
        <taxon>Gammaproteobacteria</taxon>
        <taxon>Alteromonadales</taxon>
        <taxon>Alteromonadaceae</taxon>
        <taxon>Bowmanella</taxon>
    </lineage>
</organism>
<proteinExistence type="predicted"/>
<keyword evidence="4 8" id="KW-0812">Transmembrane</keyword>